<keyword evidence="7" id="KW-1185">Reference proteome</keyword>
<evidence type="ECO:0000259" key="5">
    <source>
        <dbReference type="PROSITE" id="PS51891"/>
    </source>
</evidence>
<evidence type="ECO:0000256" key="4">
    <source>
        <dbReference type="ARBA" id="ARBA00023239"/>
    </source>
</evidence>
<dbReference type="AlphaFoldDB" id="A0A1G8GBA0"/>
<dbReference type="PANTHER" id="PTHR33337">
    <property type="entry name" value="GFA DOMAIN-CONTAINING PROTEIN"/>
    <property type="match status" value="1"/>
</dbReference>
<name>A0A1G8GBA0_9VIBR</name>
<reference evidence="6 7" key="1">
    <citation type="submission" date="2016-10" db="EMBL/GenBank/DDBJ databases">
        <authorList>
            <person name="de Groot N.N."/>
        </authorList>
    </citation>
    <scope>NUCLEOTIDE SEQUENCE [LARGE SCALE GENOMIC DNA]</scope>
    <source>
        <strain evidence="6 7">CGMCC 1.10228</strain>
    </source>
</reference>
<keyword evidence="3" id="KW-0862">Zinc</keyword>
<dbReference type="InterPro" id="IPR011057">
    <property type="entry name" value="Mss4-like_sf"/>
</dbReference>
<gene>
    <name evidence="6" type="ORF">SAMN04488136_13582</name>
</gene>
<dbReference type="Pfam" id="PF04828">
    <property type="entry name" value="GFA"/>
    <property type="match status" value="1"/>
</dbReference>
<dbReference type="PROSITE" id="PS51891">
    <property type="entry name" value="CENP_V_GFA"/>
    <property type="match status" value="1"/>
</dbReference>
<dbReference type="STRING" id="861298.SAMN04488136_13582"/>
<evidence type="ECO:0000256" key="2">
    <source>
        <dbReference type="ARBA" id="ARBA00022723"/>
    </source>
</evidence>
<keyword evidence="2" id="KW-0479">Metal-binding</keyword>
<dbReference type="PANTHER" id="PTHR33337:SF40">
    <property type="entry name" value="CENP-V_GFA DOMAIN-CONTAINING PROTEIN-RELATED"/>
    <property type="match status" value="1"/>
</dbReference>
<dbReference type="GO" id="GO:0016846">
    <property type="term" value="F:carbon-sulfur lyase activity"/>
    <property type="evidence" value="ECO:0007669"/>
    <property type="project" value="InterPro"/>
</dbReference>
<accession>A0A1G8GBA0</accession>
<sequence length="134" mass="15144">MSSTYQGSCLCGQIRFEVTGFHQPTAHCHCSMCRKFHGAPFAALTQVDNLTWLSGKHLLKDYVAPNGTTRTFCEHCGSSVGFRRKGDDLTQIELSLALFDSDIEVEVDAHIYTDYQSNWYLISDDLPQFKEGRE</sequence>
<dbReference type="GO" id="GO:0046872">
    <property type="term" value="F:metal ion binding"/>
    <property type="evidence" value="ECO:0007669"/>
    <property type="project" value="UniProtKB-KW"/>
</dbReference>
<dbReference type="RefSeq" id="WP_093278896.1">
    <property type="nucleotide sequence ID" value="NZ_FNDD01000035.1"/>
</dbReference>
<proteinExistence type="inferred from homology"/>
<feature type="domain" description="CENP-V/GFA" evidence="5">
    <location>
        <begin position="5"/>
        <end position="121"/>
    </location>
</feature>
<dbReference type="Gene3D" id="3.90.1590.10">
    <property type="entry name" value="glutathione-dependent formaldehyde- activating enzyme (gfa)"/>
    <property type="match status" value="1"/>
</dbReference>
<keyword evidence="4" id="KW-0456">Lyase</keyword>
<evidence type="ECO:0000313" key="7">
    <source>
        <dbReference type="Proteomes" id="UP000198854"/>
    </source>
</evidence>
<protein>
    <submittedName>
        <fullName evidence="6">Uncharacterized conserved protein</fullName>
    </submittedName>
</protein>
<dbReference type="Proteomes" id="UP000198854">
    <property type="component" value="Unassembled WGS sequence"/>
</dbReference>
<dbReference type="InterPro" id="IPR006913">
    <property type="entry name" value="CENP-V/GFA"/>
</dbReference>
<dbReference type="SUPFAM" id="SSF51316">
    <property type="entry name" value="Mss4-like"/>
    <property type="match status" value="1"/>
</dbReference>
<evidence type="ECO:0000256" key="1">
    <source>
        <dbReference type="ARBA" id="ARBA00005495"/>
    </source>
</evidence>
<organism evidence="6 7">
    <name type="scientific">Vibrio xiamenensis</name>
    <dbReference type="NCBI Taxonomy" id="861298"/>
    <lineage>
        <taxon>Bacteria</taxon>
        <taxon>Pseudomonadati</taxon>
        <taxon>Pseudomonadota</taxon>
        <taxon>Gammaproteobacteria</taxon>
        <taxon>Vibrionales</taxon>
        <taxon>Vibrionaceae</taxon>
        <taxon>Vibrio</taxon>
    </lineage>
</organism>
<dbReference type="EMBL" id="FNDD01000035">
    <property type="protein sequence ID" value="SDH91586.1"/>
    <property type="molecule type" value="Genomic_DNA"/>
</dbReference>
<evidence type="ECO:0000256" key="3">
    <source>
        <dbReference type="ARBA" id="ARBA00022833"/>
    </source>
</evidence>
<evidence type="ECO:0000313" key="6">
    <source>
        <dbReference type="EMBL" id="SDH91586.1"/>
    </source>
</evidence>
<dbReference type="OrthoDB" id="9786619at2"/>
<comment type="similarity">
    <text evidence="1">Belongs to the Gfa family.</text>
</comment>